<feature type="compositionally biased region" description="Low complexity" evidence="5">
    <location>
        <begin position="1142"/>
        <end position="1163"/>
    </location>
</feature>
<dbReference type="Gene3D" id="3.40.50.300">
    <property type="entry name" value="P-loop containing nucleotide triphosphate hydrolases"/>
    <property type="match status" value="2"/>
</dbReference>
<dbReference type="PANTHER" id="PTHR43788:SF8">
    <property type="entry name" value="DNA-BINDING PROTEIN SMUBP-2"/>
    <property type="match status" value="1"/>
</dbReference>
<feature type="region of interest" description="Disordered" evidence="5">
    <location>
        <begin position="1142"/>
        <end position="1175"/>
    </location>
</feature>
<dbReference type="SUPFAM" id="SSF52540">
    <property type="entry name" value="P-loop containing nucleoside triphosphate hydrolases"/>
    <property type="match status" value="1"/>
</dbReference>
<evidence type="ECO:0000256" key="2">
    <source>
        <dbReference type="ARBA" id="ARBA00022801"/>
    </source>
</evidence>
<dbReference type="GO" id="GO:0043139">
    <property type="term" value="F:5'-3' DNA helicase activity"/>
    <property type="evidence" value="ECO:0007669"/>
    <property type="project" value="TreeGrafter"/>
</dbReference>
<evidence type="ECO:0000313" key="8">
    <source>
        <dbReference type="EMBL" id="TKR22288.1"/>
    </source>
</evidence>
<accession>A0A7Z8JWM1</accession>
<keyword evidence="3" id="KW-0347">Helicase</keyword>
<dbReference type="CDD" id="cd18808">
    <property type="entry name" value="SF1_C_Upf1"/>
    <property type="match status" value="1"/>
</dbReference>
<evidence type="ECO:0000259" key="6">
    <source>
        <dbReference type="Pfam" id="PF13087"/>
    </source>
</evidence>
<proteinExistence type="predicted"/>
<feature type="region of interest" description="Disordered" evidence="5">
    <location>
        <begin position="490"/>
        <end position="511"/>
    </location>
</feature>
<evidence type="ECO:0000256" key="3">
    <source>
        <dbReference type="ARBA" id="ARBA00022806"/>
    </source>
</evidence>
<dbReference type="InterPro" id="IPR050534">
    <property type="entry name" value="Coronavir_polyprotein_1ab"/>
</dbReference>
<reference evidence="8 9" key="1">
    <citation type="submission" date="2019-05" db="EMBL/GenBank/DDBJ databases">
        <title>Genome sequence of Cellulomonas hominis strain CS1.</title>
        <authorList>
            <person name="Belmont J."/>
            <person name="Maclea K.S."/>
        </authorList>
    </citation>
    <scope>NUCLEOTIDE SEQUENCE [LARGE SCALE GENOMIC DNA]</scope>
    <source>
        <strain evidence="8 9">CS1</strain>
    </source>
</reference>
<evidence type="ECO:0000256" key="1">
    <source>
        <dbReference type="ARBA" id="ARBA00022741"/>
    </source>
</evidence>
<comment type="caution">
    <text evidence="8">The sequence shown here is derived from an EMBL/GenBank/DDBJ whole genome shotgun (WGS) entry which is preliminary data.</text>
</comment>
<feature type="non-terminal residue" evidence="8">
    <location>
        <position position="1"/>
    </location>
</feature>
<dbReference type="InterPro" id="IPR027417">
    <property type="entry name" value="P-loop_NTPase"/>
</dbReference>
<dbReference type="Pfam" id="PF13087">
    <property type="entry name" value="AAA_12"/>
    <property type="match status" value="1"/>
</dbReference>
<feature type="domain" description="YprB ribonuclease H-like" evidence="7">
    <location>
        <begin position="283"/>
        <end position="481"/>
    </location>
</feature>
<dbReference type="InterPro" id="IPR047187">
    <property type="entry name" value="SF1_C_Upf1"/>
</dbReference>
<dbReference type="InterPro" id="IPR019993">
    <property type="entry name" value="RecB_nuclease_TM0106_put"/>
</dbReference>
<evidence type="ECO:0000313" key="9">
    <source>
        <dbReference type="Proteomes" id="UP000308121"/>
    </source>
</evidence>
<dbReference type="RefSeq" id="WP_154730867.1">
    <property type="nucleotide sequence ID" value="NZ_SZYE01000211.1"/>
</dbReference>
<dbReference type="GO" id="GO:0016787">
    <property type="term" value="F:hydrolase activity"/>
    <property type="evidence" value="ECO:0007669"/>
    <property type="project" value="UniProtKB-KW"/>
</dbReference>
<name>A0A7Z8JWM1_9CELL</name>
<feature type="compositionally biased region" description="Low complexity" evidence="5">
    <location>
        <begin position="492"/>
        <end position="510"/>
    </location>
</feature>
<dbReference type="OrthoDB" id="9757917at2"/>
<keyword evidence="4" id="KW-0067">ATP-binding</keyword>
<dbReference type="Pfam" id="PF13482">
    <property type="entry name" value="RNase_H_2"/>
    <property type="match status" value="1"/>
</dbReference>
<dbReference type="Pfam" id="PF13604">
    <property type="entry name" value="AAA_30"/>
    <property type="match status" value="1"/>
</dbReference>
<dbReference type="InterPro" id="IPR038720">
    <property type="entry name" value="YprB_RNase_H-like_dom"/>
</dbReference>
<dbReference type="Proteomes" id="UP000308121">
    <property type="component" value="Unassembled WGS sequence"/>
</dbReference>
<dbReference type="PANTHER" id="PTHR43788">
    <property type="entry name" value="DNA2/NAM7 HELICASE FAMILY MEMBER"/>
    <property type="match status" value="1"/>
</dbReference>
<dbReference type="GO" id="GO:0005524">
    <property type="term" value="F:ATP binding"/>
    <property type="evidence" value="ECO:0007669"/>
    <property type="project" value="UniProtKB-KW"/>
</dbReference>
<dbReference type="CDD" id="cd17934">
    <property type="entry name" value="DEXXQc_Upf1-like"/>
    <property type="match status" value="1"/>
</dbReference>
<evidence type="ECO:0000256" key="4">
    <source>
        <dbReference type="ARBA" id="ARBA00022840"/>
    </source>
</evidence>
<protein>
    <submittedName>
        <fullName evidence="8">TM0106 family RecB-like putative nuclease</fullName>
    </submittedName>
</protein>
<dbReference type="InterPro" id="IPR041679">
    <property type="entry name" value="DNA2/NAM7-like_C"/>
</dbReference>
<feature type="domain" description="DNA2/NAM7 helicase-like C-terminal" evidence="6">
    <location>
        <begin position="942"/>
        <end position="1112"/>
    </location>
</feature>
<evidence type="ECO:0000259" key="7">
    <source>
        <dbReference type="Pfam" id="PF13482"/>
    </source>
</evidence>
<organism evidence="8 9">
    <name type="scientific">Cellulomonas hominis</name>
    <dbReference type="NCBI Taxonomy" id="156981"/>
    <lineage>
        <taxon>Bacteria</taxon>
        <taxon>Bacillati</taxon>
        <taxon>Actinomycetota</taxon>
        <taxon>Actinomycetes</taxon>
        <taxon>Micrococcales</taxon>
        <taxon>Cellulomonadaceae</taxon>
        <taxon>Cellulomonas</taxon>
    </lineage>
</organism>
<dbReference type="EMBL" id="SZYE01000211">
    <property type="protein sequence ID" value="TKR22288.1"/>
    <property type="molecule type" value="Genomic_DNA"/>
</dbReference>
<dbReference type="NCBIfam" id="TIGR03491">
    <property type="entry name" value="TM0106 family RecB-like putative nuclease"/>
    <property type="match status" value="1"/>
</dbReference>
<keyword evidence="2" id="KW-0378">Hydrolase</keyword>
<sequence length="1175" mass="123652">PPPRARAGWVPRTSGACSRRTWPRSVRTTPGRDAACWCSPRPADRTAAGLAAAHGRTLALLRGGVDVLGQAALFDGAFTGYADFLVRDPGHPTPRYTVVDAKLARHERPTALLQVAAYADQLAADGIALTDHAELVLGDGRTTRHRLRELVPVYRDRRDRLHRLLDAHRADDAAAAWGDPRYRACGRCAVCAPELEARRDVLLVAGVRTSQAARLRVAGVRTVEDLATRAAPVDGIGTATLAALRAQAALQSRQDHGDGSVLFELVDAAPVGALPAPDPGDVFFDFEGDPLYSAGEVGPDGQPATWGLEYLFGVVEAPASPGGEAPFRAFWAHDRAQERQALVDFLAYVRERRAAHPGMHVYHYAPYERTALLRLAARHGVGEADVDELLRAGVLVDLYATVRASLRTGQRSSSLKQLEPLYMPGHRTGEVTTAGDSIDQYAQACALRDAGDDAGWRAALAAIAAYNAYDCASTRHLRDWLLARAAERGVRPRPAAPGGAPDVATTGTGDAPEHDALVAALAAYADDPAHRDDDPGRRTPDQQAVALLGAALGYHWREQKPFWWAHYDRLSADPADWTDPRSTFVAEHVEVATAWHTPPRARTQQRLLRMTGRLEPGSELRAGATCFGLFDSPAPEHAVPPPHASRGCAKGFTVVEVTSAGDGPDARDELLVTERLQAAWAPHDRLPMGLGPTPPPPTGTIAAALRRLAEGVAAGLPAVPPQPALDLARRLPPRTRSGRPLPAPGPGGTVAAITAALRDLDGSYLAVQGPPGTGKTHTGSHVVAALVAEGWSVGVVAQSHAVVEHLLGGVVTAGVDPAAVGKKPRPGATGAPAWTALDGTGAFGRFYAAQRGGFVVGGTLWDLTHPDRLPGGGFDLLVVDEAGQFSLANTFAASTSARNLLLLGDPQQLPQVSQGHHPEPVDTSALGWLTDGHDTLPPGLGYFLDATWRLHPDLCAPVSELAYDGRLHAVPSAAARHLDGVPAGVRTVLVEHDGNAVSSVEEAARVVDEIRALVGRAWTEDGTTRPLAAADVLVVAAYNAQVWTLTRALAAAGLDGVRVGTVDRFQGQEAPVVLVSLAASTPEDVPRGMEFLLSRNRLNVALSRGKWAAVVVRSPRLTDYLPGSPAQLAELGAFLRLGAPPSAAPGAPGAVPGVPAPGERPAGLPRTGAASGSRA</sequence>
<keyword evidence="1" id="KW-0547">Nucleotide-binding</keyword>
<dbReference type="AlphaFoldDB" id="A0A7Z8JWM1"/>
<gene>
    <name evidence="8" type="ORF">FA014_17260</name>
</gene>
<evidence type="ECO:0000256" key="5">
    <source>
        <dbReference type="SAM" id="MobiDB-lite"/>
    </source>
</evidence>